<sequence length="110" mass="12374">MKKKVIELERSERKKLRKERHRVKMEESDPDYEPSSAAPTQESRVDSSVSVSLWRTASLTVTQHHTSPGSQWSDESSGEDVDPLYTSLTPSLLPPAELWSTSPPQNLLAL</sequence>
<evidence type="ECO:0000256" key="1">
    <source>
        <dbReference type="SAM" id="MobiDB-lite"/>
    </source>
</evidence>
<comment type="caution">
    <text evidence="2">The sequence shown here is derived from an EMBL/GenBank/DDBJ whole genome shotgun (WGS) entry which is preliminary data.</text>
</comment>
<feature type="compositionally biased region" description="Polar residues" evidence="1">
    <location>
        <begin position="99"/>
        <end position="110"/>
    </location>
</feature>
<evidence type="ECO:0000313" key="2">
    <source>
        <dbReference type="EMBL" id="KAK7925044.1"/>
    </source>
</evidence>
<name>A0AAW0PJ88_9GOBI</name>
<organism evidence="2 3">
    <name type="scientific">Mugilogobius chulae</name>
    <name type="common">yellowstripe goby</name>
    <dbReference type="NCBI Taxonomy" id="88201"/>
    <lineage>
        <taxon>Eukaryota</taxon>
        <taxon>Metazoa</taxon>
        <taxon>Chordata</taxon>
        <taxon>Craniata</taxon>
        <taxon>Vertebrata</taxon>
        <taxon>Euteleostomi</taxon>
        <taxon>Actinopterygii</taxon>
        <taxon>Neopterygii</taxon>
        <taxon>Teleostei</taxon>
        <taxon>Neoteleostei</taxon>
        <taxon>Acanthomorphata</taxon>
        <taxon>Gobiaria</taxon>
        <taxon>Gobiiformes</taxon>
        <taxon>Gobioidei</taxon>
        <taxon>Gobiidae</taxon>
        <taxon>Gobionellinae</taxon>
        <taxon>Mugilogobius</taxon>
    </lineage>
</organism>
<dbReference type="EMBL" id="JBBPFD010000005">
    <property type="protein sequence ID" value="KAK7925044.1"/>
    <property type="molecule type" value="Genomic_DNA"/>
</dbReference>
<reference evidence="3" key="1">
    <citation type="submission" date="2024-04" db="EMBL/GenBank/DDBJ databases">
        <title>Salinicola lusitanus LLJ914,a marine bacterium isolated from the Okinawa Trough.</title>
        <authorList>
            <person name="Li J."/>
        </authorList>
    </citation>
    <scope>NUCLEOTIDE SEQUENCE [LARGE SCALE GENOMIC DNA]</scope>
</reference>
<feature type="compositionally biased region" description="Basic and acidic residues" evidence="1">
    <location>
        <begin position="1"/>
        <end position="12"/>
    </location>
</feature>
<evidence type="ECO:0000313" key="3">
    <source>
        <dbReference type="Proteomes" id="UP001460270"/>
    </source>
</evidence>
<feature type="compositionally biased region" description="Basic residues" evidence="1">
    <location>
        <begin position="13"/>
        <end position="23"/>
    </location>
</feature>
<dbReference type="Proteomes" id="UP001460270">
    <property type="component" value="Unassembled WGS sequence"/>
</dbReference>
<gene>
    <name evidence="2" type="ORF">WMY93_007354</name>
</gene>
<feature type="compositionally biased region" description="Low complexity" evidence="1">
    <location>
        <begin position="83"/>
        <end position="95"/>
    </location>
</feature>
<accession>A0AAW0PJ88</accession>
<feature type="compositionally biased region" description="Polar residues" evidence="1">
    <location>
        <begin position="37"/>
        <end position="75"/>
    </location>
</feature>
<proteinExistence type="predicted"/>
<feature type="region of interest" description="Disordered" evidence="1">
    <location>
        <begin position="1"/>
        <end position="110"/>
    </location>
</feature>
<dbReference type="AlphaFoldDB" id="A0AAW0PJ88"/>
<protein>
    <submittedName>
        <fullName evidence="2">Uncharacterized protein</fullName>
    </submittedName>
</protein>
<keyword evidence="3" id="KW-1185">Reference proteome</keyword>